<feature type="region of interest" description="N-terminal hotdog fold" evidence="6">
    <location>
        <begin position="693"/>
        <end position="809"/>
    </location>
</feature>
<keyword evidence="4" id="KW-0597">Phosphoprotein</keyword>
<dbReference type="SMART" id="SM00825">
    <property type="entry name" value="PKS_KS"/>
    <property type="match status" value="2"/>
</dbReference>
<dbReference type="Gene3D" id="1.10.1240.100">
    <property type="match status" value="1"/>
</dbReference>
<evidence type="ECO:0000256" key="7">
    <source>
        <dbReference type="SAM" id="MobiDB-lite"/>
    </source>
</evidence>
<organism evidence="11 12">
    <name type="scientific">Paenibacillus harenae</name>
    <dbReference type="NCBI Taxonomy" id="306543"/>
    <lineage>
        <taxon>Bacteria</taxon>
        <taxon>Bacillati</taxon>
        <taxon>Bacillota</taxon>
        <taxon>Bacilli</taxon>
        <taxon>Bacillales</taxon>
        <taxon>Paenibacillaceae</taxon>
        <taxon>Paenibacillus</taxon>
    </lineage>
</organism>
<dbReference type="InterPro" id="IPR050091">
    <property type="entry name" value="PKS_NRPS_Biosynth_Enz"/>
</dbReference>
<dbReference type="PANTHER" id="PTHR43775:SF37">
    <property type="entry name" value="SI:DKEY-61P9.11"/>
    <property type="match status" value="1"/>
</dbReference>
<dbReference type="PROSITE" id="PS00606">
    <property type="entry name" value="KS3_1"/>
    <property type="match status" value="2"/>
</dbReference>
<dbReference type="PROSITE" id="PS52019">
    <property type="entry name" value="PKS_MFAS_DH"/>
    <property type="match status" value="1"/>
</dbReference>
<dbReference type="InterPro" id="IPR006162">
    <property type="entry name" value="Ppantetheine_attach_site"/>
</dbReference>
<feature type="region of interest" description="Disordered" evidence="7">
    <location>
        <begin position="29"/>
        <end position="70"/>
    </location>
</feature>
<evidence type="ECO:0000256" key="6">
    <source>
        <dbReference type="PROSITE-ProRule" id="PRU01363"/>
    </source>
</evidence>
<sequence length="2091" mass="228486">MSATEKRKILELIYANKISAEEGIRLMKQSGLSPAEPSLSDASRLPSPSKPFEPDSPIHQPEAPRSESGQQWEEIAIIGLSGQYPDASDVNEFWNLITNKQSAIRDIPESRWSMDSFYDPDPNAKDRSYSKKGGFIPNIDFFDPLFFSITPREAEYMDPRQRLFLQEGFKALEDAGYAEQELAGLKCGVFVGVQDGEYVVHYHGEMNGMVQMGGSNAILSARLPYFLNLKGPTVSVDTACSSSLAAIALACESLLSGSSHMAVAGGVSLLISPKLYVGLAKNGMLSTDGLCKTFDDDADGFVPGEGVGAVVLKRLSDALRDGDHIHGVIAGYSINQDGKTNGITAPSAPSQTMLARELYDRFRINPSHISYVEAHGTGTKLGDPIEVQALSEAWSHYTDKKQFCAIGSVKTNIGHALPASGIAGLTKVLLSMRHKKIAPSLHLHKENEHIDFEHSPFYVNTELRDWESDGRPRMAAISAFGFSGTNAHLVIRETMPHEQGIAAKEDRPAYLFTLAAKSKEAVERQMEKLLAWLDGEGRASDPANMAYTLHVGRSHYAYRAAFVARSLVELKIMLQTARNKGEHEGYFPPLMKTSRGKQEQALKQFGKQLLQDAVHAAESSADYREKLLALADLYVKGFDLAWKTLYGHNRHYRISLPTYPFAQESYWFEKNEWTASVSAPAREDALVSVKKLHPLIDRNTSVMKEQRFELELAGTEAFLQEQQLLGRPILTGGAIIEMIRAAGSLAEESAVCSLKGFVLAQPIAAAAPLALRTSLKLADEGMNGEVTSNKDGKRSIYAQAKLFGSNAAENKESIDVAAVRKQLQGAASAAFYPELEKNGWRIHPNQQTVISFAISEDGEEAFAQLSLPQALMTSAPAFGLHPALLDGALMAGHLLLLSVERTNKPHYLQSVESIDLFGVMQAEAYVRIQRMKDGRLHIVLADETGQPFVRLLNVKLSPVAESTEEDSPMLVVKQWREHTQTQSVDESFAAWKGSVIVLVNGETRELAQALLDGQAVDKHIISDQAVSEPALARQAAMELLGSGKTWSGVIDLSDLHTTPFAGCDPSFGKVAFLQELLKELRKEEFHILHLTRGLNPYPSVPPSLAGAAIAAFIKLLGAEYRKLNARTIDIDFLLHDAELLRKLVRTEWSAVHSQSEVLYRNGSRLLPQLVQTARSAERLAIHPDKTYVITGGTRGIGAETAKHLARKGARKLVLMGLQAYPDRSEWDRLLNDSLTDPALLRRLRTIVELEDHGASVELYTGLLTDRAKLEQFFNTIRQTGGEIGGIIHAAGITVNDNPAFIGKSIEDMNRVFEPKMSGLQVLHDVFAGDTLDFFLLYSSVSGVIPALSVGASDYAAANAFMDSFAAYQRSQGYACYQTVQWPSWKEVGMGEVKLPAYRKLGLLSHTTAEGLAMLDDVLALSEQASVMPAVVDAQKFDLNGLLYGTQDLDKAAVKADSSEKMKQPVVQKKRSGSLKQLKDLFSRELKLPLNKLDENLEFGEFGVDSILLADLVKKIEEWLGIQLDPGALLENPTLHMLSSHLDELLGAAGPGLDETAADTEEPVALVQDPASFAAAPTKMNAATEAAELIFADAEFAELQPFAQSIFSKPAAAAIREPASDQQFAIIGMACHFPGAKDKDAYWSNLVRGISSISEVPRSRWNADQLYAPEHQSGKCSSKWGGFIEGIEDWDPEYFRFSKEDAPYIDPLMRQFLEVSVQTISDAGYTKQELSGRKVGVFVGSRTGSFASLLPDMTRNSILGIGQNFIAAHASHFFNWKGPNLVVDTACSSSLVSLHLACQSLRSGESEIAIAGGVDILIDESQYLVLSEGKALSPDGLCHTFDEKANGFVPGEGCGAVMLKPLAQAQADGDRIYAVIESSAVNNDGHTMGVTTPNPEAQYQVIKEALKKNSISADTISYIEAHGTGTMIGDPIELKALTRVFREDTEDTQFCGVGAVKTNFGHLLSAAGIASVIKVALSLHHRQIPPTLNCDRPNPRFAFESSPFYVNASLHEWKQRKGVRRAGISAFGFGGTNAHVILGDLQGLTGYEPKRKPLPPVLFERKRYWLIGDEPAAESVHKSSMNGFMQLVDESE</sequence>
<dbReference type="Pfam" id="PF21089">
    <property type="entry name" value="PKS_DH_N"/>
    <property type="match status" value="1"/>
</dbReference>
<dbReference type="Pfam" id="PF00550">
    <property type="entry name" value="PP-binding"/>
    <property type="match status" value="1"/>
</dbReference>
<feature type="domain" description="Carrier" evidence="8">
    <location>
        <begin position="1468"/>
        <end position="1545"/>
    </location>
</feature>
<evidence type="ECO:0000313" key="12">
    <source>
        <dbReference type="Proteomes" id="UP001229346"/>
    </source>
</evidence>
<dbReference type="InterPro" id="IPR016039">
    <property type="entry name" value="Thiolase-like"/>
</dbReference>
<dbReference type="PANTHER" id="PTHR43775">
    <property type="entry name" value="FATTY ACID SYNTHASE"/>
    <property type="match status" value="1"/>
</dbReference>
<dbReference type="SMART" id="SM00823">
    <property type="entry name" value="PKS_PP"/>
    <property type="match status" value="1"/>
</dbReference>
<comment type="pathway">
    <text evidence="2">Antibiotic biosynthesis; bacillaene biosynthesis.</text>
</comment>
<evidence type="ECO:0000256" key="5">
    <source>
        <dbReference type="ARBA" id="ARBA00022679"/>
    </source>
</evidence>
<comment type="function">
    <text evidence="1">Involved in some intermediate steps for the synthesis of the antibiotic polyketide bacillaene which is involved in secondary metabolism.</text>
</comment>
<dbReference type="SUPFAM" id="SSF53901">
    <property type="entry name" value="Thiolase-like"/>
    <property type="match status" value="2"/>
</dbReference>
<dbReference type="InterPro" id="IPR020806">
    <property type="entry name" value="PKS_PP-bd"/>
</dbReference>
<dbReference type="InterPro" id="IPR036291">
    <property type="entry name" value="NAD(P)-bd_dom_sf"/>
</dbReference>
<dbReference type="Proteomes" id="UP001229346">
    <property type="component" value="Unassembled WGS sequence"/>
</dbReference>
<dbReference type="Gene3D" id="3.40.47.10">
    <property type="match status" value="2"/>
</dbReference>
<dbReference type="Pfam" id="PF00109">
    <property type="entry name" value="ketoacyl-synt"/>
    <property type="match status" value="2"/>
</dbReference>
<gene>
    <name evidence="11" type="ORF">J2T15_005031</name>
</gene>
<dbReference type="SUPFAM" id="SSF51735">
    <property type="entry name" value="NAD(P)-binding Rossmann-fold domains"/>
    <property type="match status" value="2"/>
</dbReference>
<keyword evidence="3" id="KW-0596">Phosphopantetheine</keyword>
<evidence type="ECO:0000256" key="3">
    <source>
        <dbReference type="ARBA" id="ARBA00022450"/>
    </source>
</evidence>
<evidence type="ECO:0000259" key="9">
    <source>
        <dbReference type="PROSITE" id="PS52004"/>
    </source>
</evidence>
<feature type="region of interest" description="C-terminal hotdog fold" evidence="6">
    <location>
        <begin position="823"/>
        <end position="965"/>
    </location>
</feature>
<evidence type="ECO:0000256" key="4">
    <source>
        <dbReference type="ARBA" id="ARBA00022553"/>
    </source>
</evidence>
<evidence type="ECO:0000259" key="10">
    <source>
        <dbReference type="PROSITE" id="PS52019"/>
    </source>
</evidence>
<dbReference type="Pfam" id="PF08659">
    <property type="entry name" value="KR"/>
    <property type="match status" value="1"/>
</dbReference>
<name>A0ABT9U7E1_PAEHA</name>
<dbReference type="Gene3D" id="1.10.1200.10">
    <property type="entry name" value="ACP-like"/>
    <property type="match status" value="1"/>
</dbReference>
<proteinExistence type="predicted"/>
<keyword evidence="12" id="KW-1185">Reference proteome</keyword>
<dbReference type="InterPro" id="IPR014031">
    <property type="entry name" value="Ketoacyl_synth_C"/>
</dbReference>
<dbReference type="SUPFAM" id="SSF47336">
    <property type="entry name" value="ACP-like"/>
    <property type="match status" value="1"/>
</dbReference>
<dbReference type="Pfam" id="PF14765">
    <property type="entry name" value="PS-DH"/>
    <property type="match status" value="1"/>
</dbReference>
<dbReference type="GO" id="GO:0016740">
    <property type="term" value="F:transferase activity"/>
    <property type="evidence" value="ECO:0007669"/>
    <property type="project" value="UniProtKB-KW"/>
</dbReference>
<dbReference type="SMART" id="SM00822">
    <property type="entry name" value="PKS_KR"/>
    <property type="match status" value="1"/>
</dbReference>
<dbReference type="InterPro" id="IPR013968">
    <property type="entry name" value="PKS_KR"/>
</dbReference>
<reference evidence="11 12" key="1">
    <citation type="submission" date="2023-07" db="EMBL/GenBank/DDBJ databases">
        <title>Sorghum-associated microbial communities from plants grown in Nebraska, USA.</title>
        <authorList>
            <person name="Schachtman D."/>
        </authorList>
    </citation>
    <scope>NUCLEOTIDE SEQUENCE [LARGE SCALE GENOMIC DNA]</scope>
    <source>
        <strain evidence="11 12">CC482</strain>
    </source>
</reference>
<dbReference type="InterPro" id="IPR009081">
    <property type="entry name" value="PP-bd_ACP"/>
</dbReference>
<protein>
    <submittedName>
        <fullName evidence="11">Acyl transferase domain-containing protein/NAD(P)-dependent dehydrogenase (Short-subunit alcohol dehydrogenase family)/acyl carrier protein</fullName>
    </submittedName>
</protein>
<dbReference type="Gene3D" id="3.40.50.720">
    <property type="entry name" value="NAD(P)-binding Rossmann-like Domain"/>
    <property type="match status" value="1"/>
</dbReference>
<comment type="caution">
    <text evidence="11">The sequence shown here is derived from an EMBL/GenBank/DDBJ whole genome shotgun (WGS) entry which is preliminary data.</text>
</comment>
<dbReference type="InterPro" id="IPR018201">
    <property type="entry name" value="Ketoacyl_synth_AS"/>
</dbReference>
<dbReference type="CDD" id="cd08953">
    <property type="entry name" value="KR_2_SDR_x"/>
    <property type="match status" value="1"/>
</dbReference>
<dbReference type="InterPro" id="IPR020841">
    <property type="entry name" value="PKS_Beta-ketoAc_synthase_dom"/>
</dbReference>
<dbReference type="InterPro" id="IPR036736">
    <property type="entry name" value="ACP-like_sf"/>
</dbReference>
<dbReference type="InterPro" id="IPR057326">
    <property type="entry name" value="KR_dom"/>
</dbReference>
<evidence type="ECO:0000256" key="1">
    <source>
        <dbReference type="ARBA" id="ARBA00003299"/>
    </source>
</evidence>
<keyword evidence="5 11" id="KW-0808">Transferase</keyword>
<dbReference type="InterPro" id="IPR014030">
    <property type="entry name" value="Ketoacyl_synth_N"/>
</dbReference>
<dbReference type="Pfam" id="PF02801">
    <property type="entry name" value="Ketoacyl-synt_C"/>
    <property type="match status" value="2"/>
</dbReference>
<evidence type="ECO:0000256" key="2">
    <source>
        <dbReference type="ARBA" id="ARBA00004789"/>
    </source>
</evidence>
<dbReference type="PROSITE" id="PS52004">
    <property type="entry name" value="KS3_2"/>
    <property type="match status" value="2"/>
</dbReference>
<comment type="caution">
    <text evidence="6">Lacks conserved residue(s) required for the propagation of feature annotation.</text>
</comment>
<dbReference type="EMBL" id="JAUSSU010000011">
    <property type="protein sequence ID" value="MDQ0115564.1"/>
    <property type="molecule type" value="Genomic_DNA"/>
</dbReference>
<dbReference type="RefSeq" id="WP_307207311.1">
    <property type="nucleotide sequence ID" value="NZ_JAUSSU010000011.1"/>
</dbReference>
<feature type="domain" description="Ketosynthase family 3 (KS3)" evidence="9">
    <location>
        <begin position="1620"/>
        <end position="2039"/>
    </location>
</feature>
<dbReference type="InterPro" id="IPR049552">
    <property type="entry name" value="PKS_DH_N"/>
</dbReference>
<evidence type="ECO:0000259" key="8">
    <source>
        <dbReference type="PROSITE" id="PS50075"/>
    </source>
</evidence>
<dbReference type="Pfam" id="PF22621">
    <property type="entry name" value="CurL-like_PKS_C"/>
    <property type="match status" value="1"/>
</dbReference>
<dbReference type="PROSITE" id="PS00012">
    <property type="entry name" value="PHOSPHOPANTETHEINE"/>
    <property type="match status" value="1"/>
</dbReference>
<dbReference type="SMART" id="SM01294">
    <property type="entry name" value="PKS_PP_betabranch"/>
    <property type="match status" value="1"/>
</dbReference>
<accession>A0ABT9U7E1</accession>
<dbReference type="PROSITE" id="PS50075">
    <property type="entry name" value="CARRIER"/>
    <property type="match status" value="1"/>
</dbReference>
<dbReference type="InterPro" id="IPR049900">
    <property type="entry name" value="PKS_mFAS_DH"/>
</dbReference>
<dbReference type="InterPro" id="IPR049551">
    <property type="entry name" value="PKS_DH_C"/>
</dbReference>
<dbReference type="Gene3D" id="3.10.129.110">
    <property type="entry name" value="Polyketide synthase dehydratase"/>
    <property type="match status" value="1"/>
</dbReference>
<dbReference type="CDD" id="cd00833">
    <property type="entry name" value="PKS"/>
    <property type="match status" value="2"/>
</dbReference>
<dbReference type="InterPro" id="IPR042104">
    <property type="entry name" value="PKS_dehydratase_sf"/>
</dbReference>
<feature type="domain" description="PKS/mFAS DH" evidence="10">
    <location>
        <begin position="693"/>
        <end position="965"/>
    </location>
</feature>
<feature type="domain" description="Ketosynthase family 3 (KS3)" evidence="9">
    <location>
        <begin position="72"/>
        <end position="493"/>
    </location>
</feature>
<evidence type="ECO:0000313" key="11">
    <source>
        <dbReference type="EMBL" id="MDQ0115564.1"/>
    </source>
</evidence>